<keyword evidence="3" id="KW-0064">Aspartyl protease</keyword>
<dbReference type="InterPro" id="IPR021109">
    <property type="entry name" value="Peptidase_aspartic_dom_sf"/>
</dbReference>
<dbReference type="GO" id="GO:0004190">
    <property type="term" value="F:aspartic-type endopeptidase activity"/>
    <property type="evidence" value="ECO:0007669"/>
    <property type="project" value="UniProtKB-KW"/>
</dbReference>
<evidence type="ECO:0000313" key="9">
    <source>
        <dbReference type="Proteomes" id="UP000607653"/>
    </source>
</evidence>
<reference evidence="8 9" key="1">
    <citation type="journal article" date="2020" name="Mol. Biol. Evol.">
        <title>Distinct Expression and Methylation Patterns for Genes with Different Fates following a Single Whole-Genome Duplication in Flowering Plants.</title>
        <authorList>
            <person name="Shi T."/>
            <person name="Rahmani R.S."/>
            <person name="Gugger P.F."/>
            <person name="Wang M."/>
            <person name="Li H."/>
            <person name="Zhang Y."/>
            <person name="Li Z."/>
            <person name="Wang Q."/>
            <person name="Van de Peer Y."/>
            <person name="Marchal K."/>
            <person name="Chen J."/>
        </authorList>
    </citation>
    <scope>NUCLEOTIDE SEQUENCE [LARGE SCALE GENOMIC DNA]</scope>
    <source>
        <tissue evidence="8">Leaf</tissue>
    </source>
</reference>
<evidence type="ECO:0000313" key="8">
    <source>
        <dbReference type="EMBL" id="DAD39901.1"/>
    </source>
</evidence>
<evidence type="ECO:0000256" key="6">
    <source>
        <dbReference type="SAM" id="SignalP"/>
    </source>
</evidence>
<accession>A0A822Z8A5</accession>
<dbReference type="PANTHER" id="PTHR47967:SF23">
    <property type="entry name" value="OS04G0448300 PROTEIN"/>
    <property type="match status" value="1"/>
</dbReference>
<feature type="signal peptide" evidence="6">
    <location>
        <begin position="1"/>
        <end position="26"/>
    </location>
</feature>
<keyword evidence="6" id="KW-0732">Signal</keyword>
<keyword evidence="2" id="KW-0645">Protease</keyword>
<proteinExistence type="inferred from homology"/>
<dbReference type="PROSITE" id="PS51767">
    <property type="entry name" value="PEPTIDASE_A1"/>
    <property type="match status" value="1"/>
</dbReference>
<sequence length="394" mass="43855">MATQSRCTLLMAFLIIIAFSVTRVDNIVGFGVLRWLDTNSGSVTPVVRYGPKGHVVDIYVGTPPQRISALLSSSSSVIWLQARNLFPFNPRESSTLNKLPCNHSLCKSFYKLKFGCRNTSTFSQRYEDGTSVSGKMASDIFHMGDTSYNLVFGYTTKSKRYWRSVQGVLGMGRGNTSLIRQVGASRFSVCLTTSKDEERVTPLILGDAALLKPKLRNMAVRIPIVDNPSDPQHYYVALEGFSIGNRRVILPPDAFQILPNRTAGVIFDMGSQLNMLDGKVLDIVWTYIAEDMKILPRDRNVFLGSKGFCADKQLRSRWSDNPPSLTLHFLGGVDFTVPEQNYVTEEGGTKCIAFVPSPINGLSVFGNLFHQNMQVIYDLKNMTIMFAPASCVHF</sequence>
<dbReference type="EMBL" id="DUZY01000005">
    <property type="protein sequence ID" value="DAD39901.1"/>
    <property type="molecule type" value="Genomic_DNA"/>
</dbReference>
<evidence type="ECO:0000259" key="7">
    <source>
        <dbReference type="PROSITE" id="PS51767"/>
    </source>
</evidence>
<evidence type="ECO:0000256" key="2">
    <source>
        <dbReference type="ARBA" id="ARBA00022670"/>
    </source>
</evidence>
<dbReference type="InterPro" id="IPR033121">
    <property type="entry name" value="PEPTIDASE_A1"/>
</dbReference>
<dbReference type="AlphaFoldDB" id="A0A822Z8A5"/>
<keyword evidence="9" id="KW-1185">Reference proteome</keyword>
<feature type="chain" id="PRO_5032351288" description="Peptidase A1 domain-containing protein" evidence="6">
    <location>
        <begin position="27"/>
        <end position="394"/>
    </location>
</feature>
<dbReference type="SUPFAM" id="SSF50630">
    <property type="entry name" value="Acid proteases"/>
    <property type="match status" value="1"/>
</dbReference>
<dbReference type="InterPro" id="IPR034161">
    <property type="entry name" value="Pepsin-like_plant"/>
</dbReference>
<comment type="similarity">
    <text evidence="1">Belongs to the peptidase A1 family.</text>
</comment>
<dbReference type="PANTHER" id="PTHR47967">
    <property type="entry name" value="OS07G0603500 PROTEIN-RELATED"/>
    <property type="match status" value="1"/>
</dbReference>
<evidence type="ECO:0000256" key="1">
    <source>
        <dbReference type="ARBA" id="ARBA00007447"/>
    </source>
</evidence>
<dbReference type="InterPro" id="IPR032799">
    <property type="entry name" value="TAXi_C"/>
</dbReference>
<dbReference type="Gene3D" id="2.40.70.10">
    <property type="entry name" value="Acid Proteases"/>
    <property type="match status" value="2"/>
</dbReference>
<feature type="domain" description="Peptidase A1" evidence="7">
    <location>
        <begin position="54"/>
        <end position="387"/>
    </location>
</feature>
<name>A0A822Z8A5_NELNU</name>
<comment type="caution">
    <text evidence="8">The sequence shown here is derived from an EMBL/GenBank/DDBJ whole genome shotgun (WGS) entry which is preliminary data.</text>
</comment>
<dbReference type="Pfam" id="PF14543">
    <property type="entry name" value="TAXi_N"/>
    <property type="match status" value="1"/>
</dbReference>
<gene>
    <name evidence="8" type="ORF">HUJ06_014224</name>
</gene>
<dbReference type="InterPro" id="IPR032861">
    <property type="entry name" value="TAXi_N"/>
</dbReference>
<dbReference type="Pfam" id="PF14541">
    <property type="entry name" value="TAXi_C"/>
    <property type="match status" value="1"/>
</dbReference>
<dbReference type="Proteomes" id="UP000607653">
    <property type="component" value="Unassembled WGS sequence"/>
</dbReference>
<dbReference type="CDD" id="cd05476">
    <property type="entry name" value="pepsin_A_like_plant"/>
    <property type="match status" value="1"/>
</dbReference>
<evidence type="ECO:0000256" key="3">
    <source>
        <dbReference type="ARBA" id="ARBA00022750"/>
    </source>
</evidence>
<dbReference type="GO" id="GO:0006508">
    <property type="term" value="P:proteolysis"/>
    <property type="evidence" value="ECO:0007669"/>
    <property type="project" value="UniProtKB-KW"/>
</dbReference>
<dbReference type="InterPro" id="IPR051708">
    <property type="entry name" value="Plant_Aspart_Prot_A1"/>
</dbReference>
<keyword evidence="5" id="KW-0325">Glycoprotein</keyword>
<keyword evidence="4" id="KW-0378">Hydrolase</keyword>
<organism evidence="8 9">
    <name type="scientific">Nelumbo nucifera</name>
    <name type="common">Sacred lotus</name>
    <dbReference type="NCBI Taxonomy" id="4432"/>
    <lineage>
        <taxon>Eukaryota</taxon>
        <taxon>Viridiplantae</taxon>
        <taxon>Streptophyta</taxon>
        <taxon>Embryophyta</taxon>
        <taxon>Tracheophyta</taxon>
        <taxon>Spermatophyta</taxon>
        <taxon>Magnoliopsida</taxon>
        <taxon>Proteales</taxon>
        <taxon>Nelumbonaceae</taxon>
        <taxon>Nelumbo</taxon>
    </lineage>
</organism>
<protein>
    <recommendedName>
        <fullName evidence="7">Peptidase A1 domain-containing protein</fullName>
    </recommendedName>
</protein>
<evidence type="ECO:0000256" key="5">
    <source>
        <dbReference type="ARBA" id="ARBA00023180"/>
    </source>
</evidence>
<evidence type="ECO:0000256" key="4">
    <source>
        <dbReference type="ARBA" id="ARBA00022801"/>
    </source>
</evidence>